<evidence type="ECO:0000256" key="1">
    <source>
        <dbReference type="ARBA" id="ARBA00022737"/>
    </source>
</evidence>
<feature type="non-terminal residue" evidence="2">
    <location>
        <position position="191"/>
    </location>
</feature>
<dbReference type="Pfam" id="PF00435">
    <property type="entry name" value="Spectrin"/>
    <property type="match status" value="2"/>
</dbReference>
<evidence type="ECO:0000313" key="3">
    <source>
        <dbReference type="Proteomes" id="UP000410492"/>
    </source>
</evidence>
<proteinExistence type="predicted"/>
<dbReference type="InterPro" id="IPR002017">
    <property type="entry name" value="Spectrin_repeat"/>
</dbReference>
<gene>
    <name evidence="2" type="ORF">CALMAC_LOCUS2089</name>
</gene>
<dbReference type="SMART" id="SM00150">
    <property type="entry name" value="SPEC"/>
    <property type="match status" value="1"/>
</dbReference>
<dbReference type="InterPro" id="IPR018159">
    <property type="entry name" value="Spectrin/alpha-actinin"/>
</dbReference>
<organism evidence="2 3">
    <name type="scientific">Callosobruchus maculatus</name>
    <name type="common">Southern cowpea weevil</name>
    <name type="synonym">Pulse bruchid</name>
    <dbReference type="NCBI Taxonomy" id="64391"/>
    <lineage>
        <taxon>Eukaryota</taxon>
        <taxon>Metazoa</taxon>
        <taxon>Ecdysozoa</taxon>
        <taxon>Arthropoda</taxon>
        <taxon>Hexapoda</taxon>
        <taxon>Insecta</taxon>
        <taxon>Pterygota</taxon>
        <taxon>Neoptera</taxon>
        <taxon>Endopterygota</taxon>
        <taxon>Coleoptera</taxon>
        <taxon>Polyphaga</taxon>
        <taxon>Cucujiformia</taxon>
        <taxon>Chrysomeloidea</taxon>
        <taxon>Chrysomelidae</taxon>
        <taxon>Bruchinae</taxon>
        <taxon>Bruchini</taxon>
        <taxon>Callosobruchus</taxon>
    </lineage>
</organism>
<dbReference type="AlphaFoldDB" id="A0A653BND7"/>
<dbReference type="GO" id="GO:0005737">
    <property type="term" value="C:cytoplasm"/>
    <property type="evidence" value="ECO:0007669"/>
    <property type="project" value="UniProtKB-ARBA"/>
</dbReference>
<sequence length="191" mass="22540">MERINARKDNVLRLWNYLLELLKARRNRLDLSLQLQQNFQEMLHILDAMEELKARLMTDDYGKHLMGVEDLLQKHNLLEADINILGERVKAVASQSQRFVNVENEEGYTPCDPALVIERVQQLEEAYAQLVRLAVERRLRLEESKKLWQFYWDMADEENWIKEKEQIVSTSDIGHDLTTVNLLLSKHKILG</sequence>
<accession>A0A653BND7</accession>
<dbReference type="EMBL" id="CAACVG010002451">
    <property type="protein sequence ID" value="VEN36476.1"/>
    <property type="molecule type" value="Genomic_DNA"/>
</dbReference>
<dbReference type="SUPFAM" id="SSF46966">
    <property type="entry name" value="Spectrin repeat"/>
    <property type="match status" value="2"/>
</dbReference>
<name>A0A653BND7_CALMS</name>
<protein>
    <submittedName>
        <fullName evidence="2">Uncharacterized protein</fullName>
    </submittedName>
</protein>
<evidence type="ECO:0000313" key="2">
    <source>
        <dbReference type="EMBL" id="VEN36476.1"/>
    </source>
</evidence>
<dbReference type="CDD" id="cd00176">
    <property type="entry name" value="SPEC"/>
    <property type="match status" value="1"/>
</dbReference>
<keyword evidence="1" id="KW-0677">Repeat</keyword>
<dbReference type="OrthoDB" id="5865767at2759"/>
<dbReference type="FunFam" id="1.20.58.60:FF:000106">
    <property type="entry name" value="Spectrin beta chain"/>
    <property type="match status" value="1"/>
</dbReference>
<dbReference type="Gene3D" id="1.20.58.60">
    <property type="match status" value="2"/>
</dbReference>
<dbReference type="Proteomes" id="UP000410492">
    <property type="component" value="Unassembled WGS sequence"/>
</dbReference>
<reference evidence="2 3" key="1">
    <citation type="submission" date="2019-01" db="EMBL/GenBank/DDBJ databases">
        <authorList>
            <person name="Sayadi A."/>
        </authorList>
    </citation>
    <scope>NUCLEOTIDE SEQUENCE [LARGE SCALE GENOMIC DNA]</scope>
</reference>
<keyword evidence="3" id="KW-1185">Reference proteome</keyword>
<dbReference type="PANTHER" id="PTHR11915">
    <property type="entry name" value="SPECTRIN/FILAMIN RELATED CYTOSKELETAL PROTEIN"/>
    <property type="match status" value="1"/>
</dbReference>